<evidence type="ECO:0000256" key="15">
    <source>
        <dbReference type="ARBA" id="ARBA00022989"/>
    </source>
</evidence>
<keyword evidence="17 18" id="KW-0472">Membrane</keyword>
<comment type="cofactor">
    <cofactor evidence="1">
        <name>heme</name>
        <dbReference type="ChEBI" id="CHEBI:30413"/>
    </cofactor>
</comment>
<evidence type="ECO:0000256" key="2">
    <source>
        <dbReference type="ARBA" id="ARBA00004050"/>
    </source>
</evidence>
<evidence type="ECO:0000313" key="19">
    <source>
        <dbReference type="EMBL" id="SIN86777.1"/>
    </source>
</evidence>
<reference evidence="20" key="1">
    <citation type="submission" date="2016-11" db="EMBL/GenBank/DDBJ databases">
        <authorList>
            <person name="Varghese N."/>
            <person name="Submissions S."/>
        </authorList>
    </citation>
    <scope>NUCLEOTIDE SEQUENCE [LARGE SCALE GENOMIC DNA]</scope>
    <source>
        <strain evidence="20">DSM 22363</strain>
    </source>
</reference>
<evidence type="ECO:0000256" key="18">
    <source>
        <dbReference type="SAM" id="Phobius"/>
    </source>
</evidence>
<dbReference type="Pfam" id="PF01127">
    <property type="entry name" value="Sdh_cyt"/>
    <property type="match status" value="1"/>
</dbReference>
<protein>
    <recommendedName>
        <fullName evidence="6">Succinate dehydrogenase hydrophobic membrane anchor subunit</fullName>
    </recommendedName>
</protein>
<keyword evidence="15 18" id="KW-1133">Transmembrane helix</keyword>
<dbReference type="AlphaFoldDB" id="A0A1N6EUU6"/>
<dbReference type="GO" id="GO:0006099">
    <property type="term" value="P:tricarboxylic acid cycle"/>
    <property type="evidence" value="ECO:0007669"/>
    <property type="project" value="UniProtKB-UniPathway"/>
</dbReference>
<dbReference type="GO" id="GO:0017004">
    <property type="term" value="P:cytochrome complex assembly"/>
    <property type="evidence" value="ECO:0007669"/>
    <property type="project" value="TreeGrafter"/>
</dbReference>
<sequence length="129" mass="13990">MGSGTNIGRVRGLGSAQEGAHHWILQRVTAVGNLALITWLIFSLLRLPNYEHELMIGWLASPLVAVPMILMLVSIFWHLRLGLQVLIEDYVPDHGMKFGLILLLNFFAIGGAALGIFAVAKVAFTGVAA</sequence>
<dbReference type="SUPFAM" id="SSF81343">
    <property type="entry name" value="Fumarate reductase respiratory complex transmembrane subunits"/>
    <property type="match status" value="1"/>
</dbReference>
<evidence type="ECO:0000256" key="11">
    <source>
        <dbReference type="ARBA" id="ARBA00022617"/>
    </source>
</evidence>
<organism evidence="19 20">
    <name type="scientific">Parasphingorhabdus marina DSM 22363</name>
    <dbReference type="NCBI Taxonomy" id="1123272"/>
    <lineage>
        <taxon>Bacteria</taxon>
        <taxon>Pseudomonadati</taxon>
        <taxon>Pseudomonadota</taxon>
        <taxon>Alphaproteobacteria</taxon>
        <taxon>Sphingomonadales</taxon>
        <taxon>Sphingomonadaceae</taxon>
        <taxon>Parasphingorhabdus</taxon>
    </lineage>
</organism>
<keyword evidence="10" id="KW-0816">Tricarboxylic acid cycle</keyword>
<evidence type="ECO:0000256" key="6">
    <source>
        <dbReference type="ARBA" id="ARBA00019425"/>
    </source>
</evidence>
<comment type="function">
    <text evidence="2">Membrane-anchoring subunit of succinate dehydrogenase (SDH).</text>
</comment>
<accession>A0A1N6EUU6</accession>
<dbReference type="UniPathway" id="UPA00223"/>
<evidence type="ECO:0000256" key="3">
    <source>
        <dbReference type="ARBA" id="ARBA00004429"/>
    </source>
</evidence>
<evidence type="ECO:0000256" key="7">
    <source>
        <dbReference type="ARBA" id="ARBA00022448"/>
    </source>
</evidence>
<keyword evidence="8" id="KW-1003">Cell membrane</keyword>
<comment type="pathway">
    <text evidence="4">Carbohydrate metabolism; tricarboxylic acid cycle.</text>
</comment>
<dbReference type="GO" id="GO:0020037">
    <property type="term" value="F:heme binding"/>
    <property type="evidence" value="ECO:0007669"/>
    <property type="project" value="InterPro"/>
</dbReference>
<evidence type="ECO:0000256" key="9">
    <source>
        <dbReference type="ARBA" id="ARBA00022519"/>
    </source>
</evidence>
<dbReference type="GO" id="GO:0046872">
    <property type="term" value="F:metal ion binding"/>
    <property type="evidence" value="ECO:0007669"/>
    <property type="project" value="UniProtKB-KW"/>
</dbReference>
<dbReference type="PANTHER" id="PTHR38689:SF1">
    <property type="entry name" value="SUCCINATE DEHYDROGENASE HYDROPHOBIC MEMBRANE ANCHOR SUBUNIT"/>
    <property type="match status" value="1"/>
</dbReference>
<evidence type="ECO:0000256" key="14">
    <source>
        <dbReference type="ARBA" id="ARBA00022982"/>
    </source>
</evidence>
<evidence type="ECO:0000256" key="16">
    <source>
        <dbReference type="ARBA" id="ARBA00023004"/>
    </source>
</evidence>
<keyword evidence="20" id="KW-1185">Reference proteome</keyword>
<evidence type="ECO:0000256" key="10">
    <source>
        <dbReference type="ARBA" id="ARBA00022532"/>
    </source>
</evidence>
<keyword evidence="13" id="KW-0479">Metal-binding</keyword>
<proteinExistence type="predicted"/>
<evidence type="ECO:0000256" key="17">
    <source>
        <dbReference type="ARBA" id="ARBA00023136"/>
    </source>
</evidence>
<evidence type="ECO:0000256" key="8">
    <source>
        <dbReference type="ARBA" id="ARBA00022475"/>
    </source>
</evidence>
<dbReference type="PANTHER" id="PTHR38689">
    <property type="entry name" value="SUCCINATE DEHYDROGENASE HYDROPHOBIC MEMBRANE ANCHOR SUBUNIT"/>
    <property type="match status" value="1"/>
</dbReference>
<dbReference type="InterPro" id="IPR014312">
    <property type="entry name" value="Succ_DH_anchor"/>
</dbReference>
<dbReference type="OrthoDB" id="9809280at2"/>
<dbReference type="CDD" id="cd03495">
    <property type="entry name" value="SQR_TypeC_SdhD_like"/>
    <property type="match status" value="1"/>
</dbReference>
<dbReference type="RefSeq" id="WP_074205188.1">
    <property type="nucleotide sequence ID" value="NZ_FSQW01000002.1"/>
</dbReference>
<evidence type="ECO:0000313" key="20">
    <source>
        <dbReference type="Proteomes" id="UP000185192"/>
    </source>
</evidence>
<keyword evidence="11" id="KW-0349">Heme</keyword>
<gene>
    <name evidence="19" type="ORF">SAMN02745824_2099</name>
</gene>
<dbReference type="Gene3D" id="1.20.1300.10">
    <property type="entry name" value="Fumarate reductase/succinate dehydrogenase, transmembrane subunit"/>
    <property type="match status" value="1"/>
</dbReference>
<dbReference type="GO" id="GO:0009055">
    <property type="term" value="F:electron transfer activity"/>
    <property type="evidence" value="ECO:0007669"/>
    <property type="project" value="TreeGrafter"/>
</dbReference>
<evidence type="ECO:0000256" key="5">
    <source>
        <dbReference type="ARBA" id="ARBA00011558"/>
    </source>
</evidence>
<evidence type="ECO:0000256" key="13">
    <source>
        <dbReference type="ARBA" id="ARBA00022723"/>
    </source>
</evidence>
<keyword evidence="12 18" id="KW-0812">Transmembrane</keyword>
<name>A0A1N6EUU6_9SPHN</name>
<evidence type="ECO:0000256" key="12">
    <source>
        <dbReference type="ARBA" id="ARBA00022692"/>
    </source>
</evidence>
<dbReference type="GO" id="GO:0005886">
    <property type="term" value="C:plasma membrane"/>
    <property type="evidence" value="ECO:0007669"/>
    <property type="project" value="UniProtKB-SubCell"/>
</dbReference>
<dbReference type="InterPro" id="IPR034804">
    <property type="entry name" value="SQR/QFR_C/D"/>
</dbReference>
<keyword evidence="14" id="KW-0249">Electron transport</keyword>
<comment type="subunit">
    <text evidence="5">Part of an enzyme complex containing four subunits: a flavoprotein, an iron-sulfur protein, plus two membrane-anchoring proteins, SdhC and SdhD.</text>
</comment>
<feature type="transmembrane region" description="Helical" evidence="18">
    <location>
        <begin position="24"/>
        <end position="45"/>
    </location>
</feature>
<dbReference type="EMBL" id="FSQW01000002">
    <property type="protein sequence ID" value="SIN86777.1"/>
    <property type="molecule type" value="Genomic_DNA"/>
</dbReference>
<dbReference type="STRING" id="1123272.SAMN02745824_2099"/>
<feature type="transmembrane region" description="Helical" evidence="18">
    <location>
        <begin position="99"/>
        <end position="124"/>
    </location>
</feature>
<keyword evidence="7" id="KW-0813">Transport</keyword>
<evidence type="ECO:0000256" key="4">
    <source>
        <dbReference type="ARBA" id="ARBA00005163"/>
    </source>
</evidence>
<keyword evidence="9" id="KW-0997">Cell inner membrane</keyword>
<keyword evidence="16" id="KW-0408">Iron</keyword>
<dbReference type="InterPro" id="IPR000701">
    <property type="entry name" value="SuccDH_FuR_B_TM-su"/>
</dbReference>
<dbReference type="NCBIfam" id="TIGR02968">
    <property type="entry name" value="succ_dehyd_anc"/>
    <property type="match status" value="1"/>
</dbReference>
<evidence type="ECO:0000256" key="1">
    <source>
        <dbReference type="ARBA" id="ARBA00001971"/>
    </source>
</evidence>
<comment type="subcellular location">
    <subcellularLocation>
        <location evidence="3">Cell inner membrane</location>
        <topology evidence="3">Multi-pass membrane protein</topology>
    </subcellularLocation>
</comment>
<dbReference type="Proteomes" id="UP000185192">
    <property type="component" value="Unassembled WGS sequence"/>
</dbReference>
<feature type="transmembrane region" description="Helical" evidence="18">
    <location>
        <begin position="57"/>
        <end position="79"/>
    </location>
</feature>